<organism evidence="9 10">
    <name type="scientific">Sporothrix bragantina</name>
    <dbReference type="NCBI Taxonomy" id="671064"/>
    <lineage>
        <taxon>Eukaryota</taxon>
        <taxon>Fungi</taxon>
        <taxon>Dikarya</taxon>
        <taxon>Ascomycota</taxon>
        <taxon>Pezizomycotina</taxon>
        <taxon>Sordariomycetes</taxon>
        <taxon>Sordariomycetidae</taxon>
        <taxon>Ophiostomatales</taxon>
        <taxon>Ophiostomataceae</taxon>
        <taxon>Sporothrix</taxon>
    </lineage>
</organism>
<dbReference type="Pfam" id="PF00172">
    <property type="entry name" value="Zn_clus"/>
    <property type="match status" value="1"/>
</dbReference>
<keyword evidence="10" id="KW-1185">Reference proteome</keyword>
<reference evidence="9 10" key="1">
    <citation type="submission" date="2024-01" db="EMBL/GenBank/DDBJ databases">
        <authorList>
            <person name="Allen C."/>
            <person name="Tagirdzhanova G."/>
        </authorList>
    </citation>
    <scope>NUCLEOTIDE SEQUENCE [LARGE SCALE GENOMIC DNA]</scope>
</reference>
<evidence type="ECO:0000313" key="9">
    <source>
        <dbReference type="EMBL" id="CAK7212242.1"/>
    </source>
</evidence>
<feature type="domain" description="Zn(2)-C6 fungal-type" evidence="8">
    <location>
        <begin position="48"/>
        <end position="76"/>
    </location>
</feature>
<feature type="region of interest" description="Disordered" evidence="7">
    <location>
        <begin position="625"/>
        <end position="644"/>
    </location>
</feature>
<keyword evidence="5" id="KW-0804">Transcription</keyword>
<keyword evidence="4" id="KW-0238">DNA-binding</keyword>
<dbReference type="Gene3D" id="4.10.240.10">
    <property type="entry name" value="Zn(2)-C6 fungal-type DNA-binding domain"/>
    <property type="match status" value="1"/>
</dbReference>
<evidence type="ECO:0000259" key="8">
    <source>
        <dbReference type="PROSITE" id="PS50048"/>
    </source>
</evidence>
<feature type="region of interest" description="Disordered" evidence="7">
    <location>
        <begin position="1"/>
        <end position="44"/>
    </location>
</feature>
<dbReference type="InterPro" id="IPR052360">
    <property type="entry name" value="Transcr_Regulatory_Proteins"/>
</dbReference>
<evidence type="ECO:0000256" key="1">
    <source>
        <dbReference type="ARBA" id="ARBA00022723"/>
    </source>
</evidence>
<comment type="caution">
    <text evidence="9">The sequence shown here is derived from an EMBL/GenBank/DDBJ whole genome shotgun (WGS) entry which is preliminary data.</text>
</comment>
<dbReference type="SMART" id="SM00066">
    <property type="entry name" value="GAL4"/>
    <property type="match status" value="1"/>
</dbReference>
<gene>
    <name evidence="9" type="ORF">SBRCBS47491_001393</name>
</gene>
<name>A0ABP0AY64_9PEZI</name>
<evidence type="ECO:0000256" key="6">
    <source>
        <dbReference type="ARBA" id="ARBA00023242"/>
    </source>
</evidence>
<dbReference type="PROSITE" id="PS00463">
    <property type="entry name" value="ZN2_CY6_FUNGAL_1"/>
    <property type="match status" value="1"/>
</dbReference>
<proteinExistence type="predicted"/>
<evidence type="ECO:0000313" key="10">
    <source>
        <dbReference type="Proteomes" id="UP001642406"/>
    </source>
</evidence>
<feature type="compositionally biased region" description="Basic and acidic residues" evidence="7">
    <location>
        <begin position="1"/>
        <end position="11"/>
    </location>
</feature>
<dbReference type="PANTHER" id="PTHR36206">
    <property type="entry name" value="ASPERCRYPTIN BIOSYNTHESIS CLUSTER-SPECIFIC TRANSCRIPTION REGULATOR ATNN-RELATED"/>
    <property type="match status" value="1"/>
</dbReference>
<feature type="compositionally biased region" description="Low complexity" evidence="7">
    <location>
        <begin position="411"/>
        <end position="429"/>
    </location>
</feature>
<evidence type="ECO:0000256" key="2">
    <source>
        <dbReference type="ARBA" id="ARBA00022833"/>
    </source>
</evidence>
<dbReference type="InterPro" id="IPR036864">
    <property type="entry name" value="Zn2-C6_fun-type_DNA-bd_sf"/>
</dbReference>
<sequence>MDKARETDSMGRKTVKQTQIPADSGLPSAVKSGKRPGPARPRAKVKTGCRTCKLRKVKCDEGRPACTRCVSTGRTCEGYGIWGGGNMGAAPNAITSTTPAGVVMGRAFRQRPARDCPAWPSVPRQVANGTLGPLSTQEYGWLDWFRLRTAVKLRGAFSIAFWDVLVIRASFEEPAVLHAALALSTVHRRVGGGEGIGEDTGDRREVARSCSEEFTLRQYNKAIQHLMASPSTRGTLNAANADIASTRIMLVACMLFTCLEFMRGRFQTGSTHLQNGVRLLSGLFGTSRSGVALSDAAALDSFSLIRDRQFPRNNMDAIDQWLLEAFARMNLLAAQFGHGYAGSLLPTAPQYFYSPDHHLLTLPSTFATISQARNILDQLVYDVFSLVGRARHQQHHSRSSPLWPSIHEKSTTPSSWSSPSPSTSSDASTSLAREQARLVTDLDAWFANYRASRISLYARPDVDLLARVAYQMLVLYYDMASILAMTCLAPDTELAFDAYTDRFLTILRNALLFIRAVKDVHNSQDVNFQIKPELAKQLGSAASPIVCLFNADLGWTPPLYFTALHCRVDRIRRQAVRFIKSIPSREGLWDSQLASAVAKEVIQLETGGESVPPFKGHIDEELFRSNRPDPLVGANNNDVREALE</sequence>
<keyword evidence="1" id="KW-0479">Metal-binding</keyword>
<dbReference type="PROSITE" id="PS50048">
    <property type="entry name" value="ZN2_CY6_FUNGAL_2"/>
    <property type="match status" value="1"/>
</dbReference>
<dbReference type="InterPro" id="IPR001138">
    <property type="entry name" value="Zn2Cys6_DnaBD"/>
</dbReference>
<evidence type="ECO:0000256" key="3">
    <source>
        <dbReference type="ARBA" id="ARBA00023015"/>
    </source>
</evidence>
<keyword evidence="6" id="KW-0539">Nucleus</keyword>
<keyword evidence="3" id="KW-0805">Transcription regulation</keyword>
<keyword evidence="2" id="KW-0862">Zinc</keyword>
<dbReference type="Proteomes" id="UP001642406">
    <property type="component" value="Unassembled WGS sequence"/>
</dbReference>
<accession>A0ABP0AY64</accession>
<protein>
    <recommendedName>
        <fullName evidence="8">Zn(2)-C6 fungal-type domain-containing protein</fullName>
    </recommendedName>
</protein>
<feature type="region of interest" description="Disordered" evidence="7">
    <location>
        <begin position="397"/>
        <end position="429"/>
    </location>
</feature>
<dbReference type="CDD" id="cd00067">
    <property type="entry name" value="GAL4"/>
    <property type="match status" value="1"/>
</dbReference>
<evidence type="ECO:0000256" key="7">
    <source>
        <dbReference type="SAM" id="MobiDB-lite"/>
    </source>
</evidence>
<dbReference type="SUPFAM" id="SSF57701">
    <property type="entry name" value="Zn2/Cys6 DNA-binding domain"/>
    <property type="match status" value="1"/>
</dbReference>
<dbReference type="PANTHER" id="PTHR36206:SF16">
    <property type="entry name" value="TRANSCRIPTION FACTOR DOMAIN-CONTAINING PROTEIN-RELATED"/>
    <property type="match status" value="1"/>
</dbReference>
<evidence type="ECO:0000256" key="5">
    <source>
        <dbReference type="ARBA" id="ARBA00023163"/>
    </source>
</evidence>
<evidence type="ECO:0000256" key="4">
    <source>
        <dbReference type="ARBA" id="ARBA00023125"/>
    </source>
</evidence>
<dbReference type="EMBL" id="CAWUHC010000008">
    <property type="protein sequence ID" value="CAK7212242.1"/>
    <property type="molecule type" value="Genomic_DNA"/>
</dbReference>